<evidence type="ECO:0000313" key="15">
    <source>
        <dbReference type="EMBL" id="KPL70280.1"/>
    </source>
</evidence>
<organism evidence="15 16">
    <name type="scientific">Leptolinea tardivitalis</name>
    <dbReference type="NCBI Taxonomy" id="229920"/>
    <lineage>
        <taxon>Bacteria</taxon>
        <taxon>Bacillati</taxon>
        <taxon>Chloroflexota</taxon>
        <taxon>Anaerolineae</taxon>
        <taxon>Anaerolineales</taxon>
        <taxon>Anaerolineaceae</taxon>
        <taxon>Leptolinea</taxon>
    </lineage>
</organism>
<dbReference type="GO" id="GO:0017148">
    <property type="term" value="P:negative regulation of translation"/>
    <property type="evidence" value="ECO:0007669"/>
    <property type="project" value="UniProtKB-KW"/>
</dbReference>
<keyword evidence="6" id="KW-0418">Kinase</keyword>
<evidence type="ECO:0000256" key="13">
    <source>
        <dbReference type="SAM" id="Phobius"/>
    </source>
</evidence>
<keyword evidence="13" id="KW-1133">Transmembrane helix</keyword>
<evidence type="ECO:0000256" key="10">
    <source>
        <dbReference type="ARBA" id="ARBA00048659"/>
    </source>
</evidence>
<dbReference type="STRING" id="229920.ADM99_14005"/>
<dbReference type="GO" id="GO:0006796">
    <property type="term" value="P:phosphate-containing compound metabolic process"/>
    <property type="evidence" value="ECO:0007669"/>
    <property type="project" value="UniProtKB-ARBA"/>
</dbReference>
<dbReference type="AlphaFoldDB" id="A0A0P6WKJ9"/>
<dbReference type="Gene3D" id="2.130.10.10">
    <property type="entry name" value="YVTN repeat-like/Quinoprotein amine dehydrogenase"/>
    <property type="match status" value="2"/>
</dbReference>
<dbReference type="PROSITE" id="PS50011">
    <property type="entry name" value="PROTEIN_KINASE_DOM"/>
    <property type="match status" value="1"/>
</dbReference>
<dbReference type="CDD" id="cd14014">
    <property type="entry name" value="STKc_PknB_like"/>
    <property type="match status" value="1"/>
</dbReference>
<evidence type="ECO:0000313" key="16">
    <source>
        <dbReference type="Proteomes" id="UP000050430"/>
    </source>
</evidence>
<dbReference type="PROSITE" id="PS50294">
    <property type="entry name" value="WD_REPEATS_REGION"/>
    <property type="match status" value="1"/>
</dbReference>
<evidence type="ECO:0000256" key="3">
    <source>
        <dbReference type="ARBA" id="ARBA00022527"/>
    </source>
</evidence>
<feature type="transmembrane region" description="Helical" evidence="13">
    <location>
        <begin position="282"/>
        <end position="299"/>
    </location>
</feature>
<feature type="repeat" description="WD" evidence="12">
    <location>
        <begin position="607"/>
        <end position="643"/>
    </location>
</feature>
<comment type="catalytic activity">
    <reaction evidence="10">
        <text>L-threonyl-[protein] + ATP = O-phospho-L-threonyl-[protein] + ADP + H(+)</text>
        <dbReference type="Rhea" id="RHEA:46608"/>
        <dbReference type="Rhea" id="RHEA-COMP:11060"/>
        <dbReference type="Rhea" id="RHEA-COMP:11605"/>
        <dbReference type="ChEBI" id="CHEBI:15378"/>
        <dbReference type="ChEBI" id="CHEBI:30013"/>
        <dbReference type="ChEBI" id="CHEBI:30616"/>
        <dbReference type="ChEBI" id="CHEBI:61977"/>
        <dbReference type="ChEBI" id="CHEBI:456216"/>
        <dbReference type="EC" id="2.7.11.1"/>
    </reaction>
    <physiologicalReaction direction="left-to-right" evidence="10">
        <dbReference type="Rhea" id="RHEA:46609"/>
    </physiologicalReaction>
</comment>
<dbReference type="GO" id="GO:0006950">
    <property type="term" value="P:response to stress"/>
    <property type="evidence" value="ECO:0007669"/>
    <property type="project" value="UniProtKB-ARBA"/>
</dbReference>
<dbReference type="GO" id="GO:0004674">
    <property type="term" value="F:protein serine/threonine kinase activity"/>
    <property type="evidence" value="ECO:0007669"/>
    <property type="project" value="UniProtKB-KW"/>
</dbReference>
<protein>
    <recommendedName>
        <fullName evidence="2">non-specific serine/threonine protein kinase</fullName>
        <ecNumber evidence="2">2.7.11.1</ecNumber>
    </recommendedName>
</protein>
<evidence type="ECO:0000259" key="14">
    <source>
        <dbReference type="PROSITE" id="PS50011"/>
    </source>
</evidence>
<sequence>MKTGIDIAEGLAVLHRKDVVHRDLKPSNILFDSDGLAKVADLGLAQIPGGASMRSQLSVLKPHPGTPAYMSPEQEISGMYLRPASDVYSLGLILFEMLTGRGYKNIRPGTHVSDLSPAVPEWFDDLLLRMLADSAKERPWDGAETVQELRRGLTEGASLKRETVSTITNQPVEPVILHEKPSAENIKPPEPVVTEPKEVLKQDIATPSPSNLDRGQATSNEEITRTILDYEEKGLVACQLQDWTSARLYVKYLRESGPVGEQAADQLEARINPQGISFIKRYWWAIVGIVCLAFIYFIITNGNSISASPMNFSGDKTLASNMTEVSGDVSNQSGSGENKQQGVIDFYKEAIGDYTSLTFSRDGKYLYSASSNNQVTKWNAQNFQLVSNLTKAKSSIYDLDVSPDGLYLSIGTQSDEMYAVDSQAGTTNFTLLFYKPVKLVKYSPDNKYIAGVDDTGHFCIIDNPRGATPIIKYDNNTSVTSVDIASPEPGIHNVAFATDDGRVKIFTIEESTPGQMGSTANIKWETQQVATGIGVAFRADPTFIIGAWSDGTVSVFDLMGSKKPITSFNAGSPISHFAYNAKKDLIATGGIDGKIRVFKTNGQIVRLFQNSNPVLSIAFSPDGNKLVESNKASGLYTWDLSGL</sequence>
<evidence type="ECO:0000256" key="7">
    <source>
        <dbReference type="ARBA" id="ARBA00022840"/>
    </source>
</evidence>
<keyword evidence="13" id="KW-0472">Membrane</keyword>
<comment type="caution">
    <text evidence="15">The sequence shown here is derived from an EMBL/GenBank/DDBJ whole genome shotgun (WGS) entry which is preliminary data.</text>
</comment>
<dbReference type="InterPro" id="IPR015943">
    <property type="entry name" value="WD40/YVTN_repeat-like_dom_sf"/>
</dbReference>
<evidence type="ECO:0000256" key="6">
    <source>
        <dbReference type="ARBA" id="ARBA00022777"/>
    </source>
</evidence>
<keyword evidence="8" id="KW-0652">Protein synthesis inhibitor</keyword>
<dbReference type="EC" id="2.7.11.1" evidence="2"/>
<proteinExistence type="inferred from homology"/>
<evidence type="ECO:0000256" key="9">
    <source>
        <dbReference type="ARBA" id="ARBA00037982"/>
    </source>
</evidence>
<feature type="domain" description="Protein kinase" evidence="14">
    <location>
        <begin position="1"/>
        <end position="176"/>
    </location>
</feature>
<dbReference type="InterPro" id="IPR001680">
    <property type="entry name" value="WD40_rpt"/>
</dbReference>
<dbReference type="Pfam" id="PF00400">
    <property type="entry name" value="WD40"/>
    <property type="match status" value="1"/>
</dbReference>
<dbReference type="InterPro" id="IPR000719">
    <property type="entry name" value="Prot_kinase_dom"/>
</dbReference>
<dbReference type="InterPro" id="IPR036322">
    <property type="entry name" value="WD40_repeat_dom_sf"/>
</dbReference>
<evidence type="ECO:0000256" key="4">
    <source>
        <dbReference type="ARBA" id="ARBA00022679"/>
    </source>
</evidence>
<dbReference type="InterPro" id="IPR024977">
    <property type="entry name" value="Apc4-like_WD40_dom"/>
</dbReference>
<dbReference type="EMBL" id="LGCK01000014">
    <property type="protein sequence ID" value="KPL70280.1"/>
    <property type="molecule type" value="Genomic_DNA"/>
</dbReference>
<evidence type="ECO:0000256" key="2">
    <source>
        <dbReference type="ARBA" id="ARBA00012513"/>
    </source>
</evidence>
<keyword evidence="16" id="KW-1185">Reference proteome</keyword>
<dbReference type="Proteomes" id="UP000050430">
    <property type="component" value="Unassembled WGS sequence"/>
</dbReference>
<keyword evidence="5" id="KW-0547">Nucleotide-binding</keyword>
<dbReference type="InterPro" id="IPR008271">
    <property type="entry name" value="Ser/Thr_kinase_AS"/>
</dbReference>
<evidence type="ECO:0000256" key="1">
    <source>
        <dbReference type="ARBA" id="ARBA00004115"/>
    </source>
</evidence>
<dbReference type="SUPFAM" id="SSF50978">
    <property type="entry name" value="WD40 repeat-like"/>
    <property type="match status" value="1"/>
</dbReference>
<evidence type="ECO:0000256" key="8">
    <source>
        <dbReference type="ARBA" id="ARBA00023193"/>
    </source>
</evidence>
<dbReference type="SMART" id="SM00220">
    <property type="entry name" value="S_TKc"/>
    <property type="match status" value="1"/>
</dbReference>
<dbReference type="PROSITE" id="PS50082">
    <property type="entry name" value="WD_REPEATS_2"/>
    <property type="match status" value="1"/>
</dbReference>
<name>A0A0P6WKJ9_9CHLR</name>
<keyword evidence="3" id="KW-0723">Serine/threonine-protein kinase</keyword>
<comment type="subcellular location">
    <subcellularLocation>
        <location evidence="1">Endoplasmic reticulum membrane</location>
        <topology evidence="1">Single-pass type I membrane protein</topology>
    </subcellularLocation>
</comment>
<accession>A0A0P6WKJ9</accession>
<keyword evidence="4" id="KW-0808">Transferase</keyword>
<comment type="similarity">
    <text evidence="9">Belongs to the protein kinase superfamily. Ser/Thr protein kinase family. GCN2 subfamily.</text>
</comment>
<dbReference type="GO" id="GO:0005524">
    <property type="term" value="F:ATP binding"/>
    <property type="evidence" value="ECO:0007669"/>
    <property type="project" value="UniProtKB-KW"/>
</dbReference>
<dbReference type="InterPro" id="IPR050339">
    <property type="entry name" value="CC_SR_Kinase"/>
</dbReference>
<dbReference type="Pfam" id="PF12894">
    <property type="entry name" value="ANAPC4_WD40"/>
    <property type="match status" value="1"/>
</dbReference>
<dbReference type="GO" id="GO:0005737">
    <property type="term" value="C:cytoplasm"/>
    <property type="evidence" value="ECO:0007669"/>
    <property type="project" value="TreeGrafter"/>
</dbReference>
<keyword evidence="13" id="KW-0812">Transmembrane</keyword>
<evidence type="ECO:0000256" key="5">
    <source>
        <dbReference type="ARBA" id="ARBA00022741"/>
    </source>
</evidence>
<dbReference type="PROSITE" id="PS00108">
    <property type="entry name" value="PROTEIN_KINASE_ST"/>
    <property type="match status" value="1"/>
</dbReference>
<dbReference type="Gene3D" id="1.10.510.10">
    <property type="entry name" value="Transferase(Phosphotransferase) domain 1"/>
    <property type="match status" value="1"/>
</dbReference>
<keyword evidence="7" id="KW-0067">ATP-binding</keyword>
<evidence type="ECO:0000256" key="12">
    <source>
        <dbReference type="PROSITE-ProRule" id="PRU00221"/>
    </source>
</evidence>
<dbReference type="PANTHER" id="PTHR11042">
    <property type="entry name" value="EUKARYOTIC TRANSLATION INITIATION FACTOR 2-ALPHA KINASE EIF2-ALPHA KINASE -RELATED"/>
    <property type="match status" value="1"/>
</dbReference>
<dbReference type="InterPro" id="IPR011009">
    <property type="entry name" value="Kinase-like_dom_sf"/>
</dbReference>
<gene>
    <name evidence="15" type="ORF">ADM99_14005</name>
</gene>
<reference evidence="15 16" key="1">
    <citation type="submission" date="2015-07" db="EMBL/GenBank/DDBJ databases">
        <title>Genome sequence of Leptolinea tardivitalis DSM 16556.</title>
        <authorList>
            <person name="Hemp J."/>
            <person name="Ward L.M."/>
            <person name="Pace L.A."/>
            <person name="Fischer W.W."/>
        </authorList>
    </citation>
    <scope>NUCLEOTIDE SEQUENCE [LARGE SCALE GENOMIC DNA]</scope>
    <source>
        <strain evidence="15 16">YMTK-2</strain>
    </source>
</reference>
<comment type="catalytic activity">
    <reaction evidence="11">
        <text>L-seryl-[protein] + ATP = O-phospho-L-seryl-[protein] + ADP + H(+)</text>
        <dbReference type="Rhea" id="RHEA:17989"/>
        <dbReference type="Rhea" id="RHEA-COMP:9863"/>
        <dbReference type="Rhea" id="RHEA-COMP:11604"/>
        <dbReference type="ChEBI" id="CHEBI:15378"/>
        <dbReference type="ChEBI" id="CHEBI:29999"/>
        <dbReference type="ChEBI" id="CHEBI:30616"/>
        <dbReference type="ChEBI" id="CHEBI:83421"/>
        <dbReference type="ChEBI" id="CHEBI:456216"/>
        <dbReference type="EC" id="2.7.11.1"/>
    </reaction>
    <physiologicalReaction direction="left-to-right" evidence="11">
        <dbReference type="Rhea" id="RHEA:17990"/>
    </physiologicalReaction>
</comment>
<dbReference type="SMART" id="SM00320">
    <property type="entry name" value="WD40"/>
    <property type="match status" value="6"/>
</dbReference>
<dbReference type="SUPFAM" id="SSF56112">
    <property type="entry name" value="Protein kinase-like (PK-like)"/>
    <property type="match status" value="1"/>
</dbReference>
<evidence type="ECO:0000256" key="11">
    <source>
        <dbReference type="ARBA" id="ARBA00048977"/>
    </source>
</evidence>
<dbReference type="PANTHER" id="PTHR11042:SF160">
    <property type="entry name" value="EUKARYOTIC TRANSLATION INITIATION FACTOR 2-ALPHA KINASE 1"/>
    <property type="match status" value="1"/>
</dbReference>
<keyword evidence="12" id="KW-0853">WD repeat</keyword>
<dbReference type="Pfam" id="PF00069">
    <property type="entry name" value="Pkinase"/>
    <property type="match status" value="1"/>
</dbReference>